<name>A0AAX4J9A9_9MICR</name>
<dbReference type="AlphaFoldDB" id="A0AAX4J9A9"/>
<keyword evidence="1" id="KW-0732">Signal</keyword>
<evidence type="ECO:0000256" key="1">
    <source>
        <dbReference type="SAM" id="SignalP"/>
    </source>
</evidence>
<accession>A0AAX4J9A9</accession>
<dbReference type="Proteomes" id="UP001334084">
    <property type="component" value="Chromosome 2"/>
</dbReference>
<dbReference type="EMBL" id="CP142727">
    <property type="protein sequence ID" value="WUR02562.1"/>
    <property type="molecule type" value="Genomic_DNA"/>
</dbReference>
<keyword evidence="3" id="KW-1185">Reference proteome</keyword>
<reference evidence="2" key="1">
    <citation type="journal article" date="2024" name="BMC Genomics">
        <title>Functional annotation of a divergent genome using sequence and structure-based similarity.</title>
        <authorList>
            <person name="Svedberg D."/>
            <person name="Winiger R.R."/>
            <person name="Berg A."/>
            <person name="Sharma H."/>
            <person name="Tellgren-Roth C."/>
            <person name="Debrunner-Vossbrinck B.A."/>
            <person name="Vossbrinck C.R."/>
            <person name="Barandun J."/>
        </authorList>
    </citation>
    <scope>NUCLEOTIDE SEQUENCE</scope>
    <source>
        <strain evidence="2">Illinois isolate</strain>
    </source>
</reference>
<dbReference type="KEGG" id="vnx:VNE69_02089"/>
<sequence>MFTLRKNIYLMFSIILSLFCSNKFDLIDYNNNQIDELSAEGIILDDVELKYFNQNLSMLKPEELGVLNNVIENQLIKKKDNHYLLLLDLNQAMKVLDEILILNKALNNMSNNYDTFVNLNDDIINEIRINRKKIYNKIYNLECYSGKYFIILRKHFRNSSLPNNKIKFYVFILNFIQKIIEYIHVIPFQCNVKTHYSYLLKFYQIYEKYIKTIINNIPLPIIILHTEKCILEEDIEKYLKKNILSRMGPLKRNIIRFYEDIEQIFHFVQNIEKMINESINK</sequence>
<proteinExistence type="predicted"/>
<gene>
    <name evidence="2" type="ORF">VNE69_02089</name>
</gene>
<dbReference type="RefSeq" id="XP_065328707.1">
    <property type="nucleotide sequence ID" value="XM_065472635.1"/>
</dbReference>
<dbReference type="GeneID" id="90540379"/>
<evidence type="ECO:0000313" key="2">
    <source>
        <dbReference type="EMBL" id="WUR02562.1"/>
    </source>
</evidence>
<evidence type="ECO:0000313" key="3">
    <source>
        <dbReference type="Proteomes" id="UP001334084"/>
    </source>
</evidence>
<feature type="chain" id="PRO_5043343403" evidence="1">
    <location>
        <begin position="22"/>
        <end position="281"/>
    </location>
</feature>
<organism evidence="2 3">
    <name type="scientific">Vairimorpha necatrix</name>
    <dbReference type="NCBI Taxonomy" id="6039"/>
    <lineage>
        <taxon>Eukaryota</taxon>
        <taxon>Fungi</taxon>
        <taxon>Fungi incertae sedis</taxon>
        <taxon>Microsporidia</taxon>
        <taxon>Nosematidae</taxon>
        <taxon>Vairimorpha</taxon>
    </lineage>
</organism>
<protein>
    <submittedName>
        <fullName evidence="2">Uncharacterized protein</fullName>
    </submittedName>
</protein>
<feature type="signal peptide" evidence="1">
    <location>
        <begin position="1"/>
        <end position="21"/>
    </location>
</feature>